<accession>A0AAU3GTB5</accession>
<proteinExistence type="predicted"/>
<gene>
    <name evidence="2" type="ORF">OG626_04875</name>
</gene>
<dbReference type="SUPFAM" id="SSF56784">
    <property type="entry name" value="HAD-like"/>
    <property type="match status" value="1"/>
</dbReference>
<dbReference type="GO" id="GO:0000287">
    <property type="term" value="F:magnesium ion binding"/>
    <property type="evidence" value="ECO:0007669"/>
    <property type="project" value="TreeGrafter"/>
</dbReference>
<dbReference type="PANTHER" id="PTHR10000">
    <property type="entry name" value="PHOSPHOSERINE PHOSPHATASE"/>
    <property type="match status" value="1"/>
</dbReference>
<feature type="region of interest" description="Disordered" evidence="1">
    <location>
        <begin position="1"/>
        <end position="38"/>
    </location>
</feature>
<protein>
    <submittedName>
        <fullName evidence="2">Cof-type HAD-IIB family hydrolase</fullName>
    </submittedName>
</protein>
<feature type="compositionally biased region" description="Basic and acidic residues" evidence="1">
    <location>
        <begin position="1"/>
        <end position="23"/>
    </location>
</feature>
<evidence type="ECO:0000256" key="1">
    <source>
        <dbReference type="SAM" id="MobiDB-lite"/>
    </source>
</evidence>
<evidence type="ECO:0000313" key="2">
    <source>
        <dbReference type="EMBL" id="WTY94277.1"/>
    </source>
</evidence>
<dbReference type="InterPro" id="IPR036412">
    <property type="entry name" value="HAD-like_sf"/>
</dbReference>
<dbReference type="InterPro" id="IPR006379">
    <property type="entry name" value="HAD-SF_hydro_IIB"/>
</dbReference>
<keyword evidence="2" id="KW-0378">Hydrolase</keyword>
<name>A0AAU3GTB5_9ACTN</name>
<dbReference type="PANTHER" id="PTHR10000:SF8">
    <property type="entry name" value="HAD SUPERFAMILY HYDROLASE-LIKE, TYPE 3"/>
    <property type="match status" value="1"/>
</dbReference>
<dbReference type="Gene3D" id="3.30.1240.10">
    <property type="match status" value="1"/>
</dbReference>
<dbReference type="Gene3D" id="3.40.50.1000">
    <property type="entry name" value="HAD superfamily/HAD-like"/>
    <property type="match status" value="1"/>
</dbReference>
<sequence>MSDRAKDRMSDRTEDRISDRTGDRSPTGPPPALPPPPYALVATDLDGTLLRSDGTVGPRTRAALTAATARGCRHIVVTGRSVAWTRPVLAGLGYTGLAVCGQGGQVYDADAHRELTSYDLDRDLARQALALVEAVTGPLSLAADQAGLDGAVLAGPGYRPDPLDGLPVVPADAERLWATPVRKFYLQHPELDEDRLHEAASRLAGHLVTTTKAGPGEIEMLPLGLSKVTGLVHAAGLLGLSGADTIAFGDMPNDASMLAWAGHAVAMGNAHPELRAVADEVAPGHDEEGIAVVLDRILGSG</sequence>
<dbReference type="GO" id="GO:0005829">
    <property type="term" value="C:cytosol"/>
    <property type="evidence" value="ECO:0007669"/>
    <property type="project" value="TreeGrafter"/>
</dbReference>
<dbReference type="AlphaFoldDB" id="A0AAU3GTB5"/>
<dbReference type="InterPro" id="IPR023214">
    <property type="entry name" value="HAD_sf"/>
</dbReference>
<dbReference type="EMBL" id="CP109535">
    <property type="protein sequence ID" value="WTY94277.1"/>
    <property type="molecule type" value="Genomic_DNA"/>
</dbReference>
<dbReference type="NCBIfam" id="TIGR01484">
    <property type="entry name" value="HAD-SF-IIB"/>
    <property type="match status" value="1"/>
</dbReference>
<feature type="compositionally biased region" description="Pro residues" evidence="1">
    <location>
        <begin position="27"/>
        <end position="38"/>
    </location>
</feature>
<dbReference type="GO" id="GO:0016791">
    <property type="term" value="F:phosphatase activity"/>
    <property type="evidence" value="ECO:0007669"/>
    <property type="project" value="UniProtKB-ARBA"/>
</dbReference>
<organism evidence="2">
    <name type="scientific">Streptomyces sp. NBC_01401</name>
    <dbReference type="NCBI Taxonomy" id="2903854"/>
    <lineage>
        <taxon>Bacteria</taxon>
        <taxon>Bacillati</taxon>
        <taxon>Actinomycetota</taxon>
        <taxon>Actinomycetes</taxon>
        <taxon>Kitasatosporales</taxon>
        <taxon>Streptomycetaceae</taxon>
        <taxon>Streptomyces</taxon>
    </lineage>
</organism>
<dbReference type="Pfam" id="PF08282">
    <property type="entry name" value="Hydrolase_3"/>
    <property type="match status" value="1"/>
</dbReference>
<reference evidence="2" key="1">
    <citation type="submission" date="2022-10" db="EMBL/GenBank/DDBJ databases">
        <title>The complete genomes of actinobacterial strains from the NBC collection.</title>
        <authorList>
            <person name="Joergensen T.S."/>
            <person name="Alvarez Arevalo M."/>
            <person name="Sterndorff E.B."/>
            <person name="Faurdal D."/>
            <person name="Vuksanovic O."/>
            <person name="Mourched A.-S."/>
            <person name="Charusanti P."/>
            <person name="Shaw S."/>
            <person name="Blin K."/>
            <person name="Weber T."/>
        </authorList>
    </citation>
    <scope>NUCLEOTIDE SEQUENCE</scope>
    <source>
        <strain evidence="2">NBC_01401</strain>
    </source>
</reference>